<evidence type="ECO:0000313" key="3">
    <source>
        <dbReference type="Proteomes" id="UP000006054"/>
    </source>
</evidence>
<keyword evidence="3" id="KW-1185">Reference proteome</keyword>
<dbReference type="KEGG" id="fli:Fleli_0606"/>
<name>I4AGI5_BERLS</name>
<dbReference type="AlphaFoldDB" id="I4AGI5"/>
<gene>
    <name evidence="2" type="ordered locus">Fleli_0606</name>
</gene>
<keyword evidence="1" id="KW-0812">Transmembrane</keyword>
<evidence type="ECO:0000256" key="1">
    <source>
        <dbReference type="SAM" id="Phobius"/>
    </source>
</evidence>
<proteinExistence type="predicted"/>
<protein>
    <submittedName>
        <fullName evidence="2">Uncharacterized protein</fullName>
    </submittedName>
</protein>
<dbReference type="EMBL" id="CP003345">
    <property type="protein sequence ID" value="AFM03070.1"/>
    <property type="molecule type" value="Genomic_DNA"/>
</dbReference>
<accession>I4AGI5</accession>
<evidence type="ECO:0000313" key="2">
    <source>
        <dbReference type="EMBL" id="AFM03070.1"/>
    </source>
</evidence>
<feature type="transmembrane region" description="Helical" evidence="1">
    <location>
        <begin position="6"/>
        <end position="25"/>
    </location>
</feature>
<keyword evidence="1" id="KW-0472">Membrane</keyword>
<organism evidence="2 3">
    <name type="scientific">Bernardetia litoralis (strain ATCC 23117 / DSM 6794 / NBRC 15988 / NCIMB 1366 / Fx l1 / Sio-4)</name>
    <name type="common">Flexibacter litoralis</name>
    <dbReference type="NCBI Taxonomy" id="880071"/>
    <lineage>
        <taxon>Bacteria</taxon>
        <taxon>Pseudomonadati</taxon>
        <taxon>Bacteroidota</taxon>
        <taxon>Cytophagia</taxon>
        <taxon>Cytophagales</taxon>
        <taxon>Bernardetiaceae</taxon>
        <taxon>Bernardetia</taxon>
    </lineage>
</organism>
<keyword evidence="1" id="KW-1133">Transmembrane helix</keyword>
<dbReference type="HOGENOM" id="CLU_2436473_0_0_10"/>
<dbReference type="RefSeq" id="WP_014796530.1">
    <property type="nucleotide sequence ID" value="NC_018018.1"/>
</dbReference>
<dbReference type="Proteomes" id="UP000006054">
    <property type="component" value="Chromosome"/>
</dbReference>
<sequence>MEEIKMNVVEIFHLSIGVIIFVGNLNTKNEKMCHRIHWKLLKNGKYIDEVISTNFRFSRNDNSLSHLEIITPINKVSLDTKIHTIELVKI</sequence>
<reference evidence="3" key="1">
    <citation type="submission" date="2012-06" db="EMBL/GenBank/DDBJ databases">
        <title>The complete genome of Flexibacter litoralis DSM 6794.</title>
        <authorList>
            <person name="Lucas S."/>
            <person name="Copeland A."/>
            <person name="Lapidus A."/>
            <person name="Glavina del Rio T."/>
            <person name="Dalin E."/>
            <person name="Tice H."/>
            <person name="Bruce D."/>
            <person name="Goodwin L."/>
            <person name="Pitluck S."/>
            <person name="Peters L."/>
            <person name="Ovchinnikova G."/>
            <person name="Lu M."/>
            <person name="Kyrpides N."/>
            <person name="Mavromatis K."/>
            <person name="Ivanova N."/>
            <person name="Brettin T."/>
            <person name="Detter J.C."/>
            <person name="Han C."/>
            <person name="Larimer F."/>
            <person name="Land M."/>
            <person name="Hauser L."/>
            <person name="Markowitz V."/>
            <person name="Cheng J.-F."/>
            <person name="Hugenholtz P."/>
            <person name="Woyke T."/>
            <person name="Wu D."/>
            <person name="Spring S."/>
            <person name="Lang E."/>
            <person name="Kopitz M."/>
            <person name="Brambilla E."/>
            <person name="Klenk H.-P."/>
            <person name="Eisen J.A."/>
        </authorList>
    </citation>
    <scope>NUCLEOTIDE SEQUENCE [LARGE SCALE GENOMIC DNA]</scope>
    <source>
        <strain evidence="3">ATCC 23117 / DSM 6794 / NBRC 15988 / NCIMB 1366 / Sio-4</strain>
    </source>
</reference>